<evidence type="ECO:0000313" key="2">
    <source>
        <dbReference type="EMBL" id="SEK85241.1"/>
    </source>
</evidence>
<keyword evidence="3" id="KW-1185">Reference proteome</keyword>
<dbReference type="GO" id="GO:0047474">
    <property type="term" value="F:long-chain fatty acid--protein ligase activity"/>
    <property type="evidence" value="ECO:0007669"/>
    <property type="project" value="InterPro"/>
</dbReference>
<evidence type="ECO:0000313" key="3">
    <source>
        <dbReference type="Proteomes" id="UP000198990"/>
    </source>
</evidence>
<sequence>MLQPEKFMEQNAIFDIRTENEFLIQALRIFKFQYANNSVYRTFCDHLHVNPNTVKSLEQIPFLPIEFFKSKSVVSSPKLEEIIFTSSGTTGSETSKHFVTDLGLYKESYLQAFKQFYGSIEDYCILALLPSYLERTGSSLIYMVEDLIVKSNHPKSGFFLNEYEQLHQLLLELQKTDTQILIIGVSFALLEFTEQYQLSLKNTIVMETGGMKGRRKEIVRQELHQLLSAGFGVNEIHSEYGMTELLSQGYSKGNGIFDCPTWMKILVRDTEDPLTYQKTGKTGGVNVIDLANINSCSFIATQDLGKINEDGTFEIIGRFDNSDIRGCNLMVL</sequence>
<proteinExistence type="predicted"/>
<name>A0A1H7KEF3_9FLAO</name>
<reference evidence="3" key="1">
    <citation type="submission" date="2016-10" db="EMBL/GenBank/DDBJ databases">
        <authorList>
            <person name="Varghese N."/>
            <person name="Submissions S."/>
        </authorList>
    </citation>
    <scope>NUCLEOTIDE SEQUENCE [LARGE SCALE GENOMIC DNA]</scope>
    <source>
        <strain evidence="3">DSM 16471</strain>
    </source>
</reference>
<dbReference type="STRING" id="228957.SAMN04488008_102298"/>
<dbReference type="InterPro" id="IPR007534">
    <property type="entry name" value="LuxE"/>
</dbReference>
<feature type="domain" description="Acyl-protein synthetase LuxE" evidence="1">
    <location>
        <begin position="27"/>
        <end position="330"/>
    </location>
</feature>
<dbReference type="GO" id="GO:0008218">
    <property type="term" value="P:bioluminescence"/>
    <property type="evidence" value="ECO:0007669"/>
    <property type="project" value="InterPro"/>
</dbReference>
<evidence type="ECO:0000259" key="1">
    <source>
        <dbReference type="Pfam" id="PF04443"/>
    </source>
</evidence>
<gene>
    <name evidence="2" type="ORF">SAMN04488008_102298</name>
</gene>
<dbReference type="SUPFAM" id="SSF56801">
    <property type="entry name" value="Acetyl-CoA synthetase-like"/>
    <property type="match status" value="1"/>
</dbReference>
<dbReference type="Proteomes" id="UP000198990">
    <property type="component" value="Unassembled WGS sequence"/>
</dbReference>
<dbReference type="EMBL" id="FNZN01000002">
    <property type="protein sequence ID" value="SEK85241.1"/>
    <property type="molecule type" value="Genomic_DNA"/>
</dbReference>
<organism evidence="2 3">
    <name type="scientific">Maribacter orientalis</name>
    <dbReference type="NCBI Taxonomy" id="228957"/>
    <lineage>
        <taxon>Bacteria</taxon>
        <taxon>Pseudomonadati</taxon>
        <taxon>Bacteroidota</taxon>
        <taxon>Flavobacteriia</taxon>
        <taxon>Flavobacteriales</taxon>
        <taxon>Flavobacteriaceae</taxon>
        <taxon>Maribacter</taxon>
    </lineage>
</organism>
<dbReference type="InterPro" id="IPR042099">
    <property type="entry name" value="ANL_N_sf"/>
</dbReference>
<accession>A0A1H7KEF3</accession>
<dbReference type="Pfam" id="PF04443">
    <property type="entry name" value="LuxE"/>
    <property type="match status" value="1"/>
</dbReference>
<dbReference type="AlphaFoldDB" id="A0A1H7KEF3"/>
<protein>
    <submittedName>
        <fullName evidence="2">Acyl-protein synthetase, LuxE</fullName>
    </submittedName>
</protein>
<dbReference type="Gene3D" id="3.40.50.12780">
    <property type="entry name" value="N-terminal domain of ligase-like"/>
    <property type="match status" value="1"/>
</dbReference>